<keyword evidence="2" id="KW-0812">Transmembrane</keyword>
<dbReference type="Pfam" id="PF03703">
    <property type="entry name" value="bPH_2"/>
    <property type="match status" value="1"/>
</dbReference>
<proteinExistence type="predicted"/>
<evidence type="ECO:0000256" key="1">
    <source>
        <dbReference type="SAM" id="MobiDB-lite"/>
    </source>
</evidence>
<evidence type="ECO:0000313" key="5">
    <source>
        <dbReference type="Proteomes" id="UP000034246"/>
    </source>
</evidence>
<evidence type="ECO:0000259" key="3">
    <source>
        <dbReference type="Pfam" id="PF03703"/>
    </source>
</evidence>
<feature type="transmembrane region" description="Helical" evidence="2">
    <location>
        <begin position="80"/>
        <end position="105"/>
    </location>
</feature>
<dbReference type="Proteomes" id="UP000034246">
    <property type="component" value="Unassembled WGS sequence"/>
</dbReference>
<dbReference type="EMBL" id="LBWP01000014">
    <property type="protein sequence ID" value="KKR10816.1"/>
    <property type="molecule type" value="Genomic_DNA"/>
</dbReference>
<organism evidence="4 5">
    <name type="scientific">Candidatus Woesebacteria bacterium GW2011_GWA1_39_21</name>
    <dbReference type="NCBI Taxonomy" id="1618550"/>
    <lineage>
        <taxon>Bacteria</taxon>
        <taxon>Candidatus Woeseibacteriota</taxon>
    </lineage>
</organism>
<feature type="region of interest" description="Disordered" evidence="1">
    <location>
        <begin position="1"/>
        <end position="25"/>
    </location>
</feature>
<sequence length="187" mass="21449">MGKPITLYNTTKTDNQDSKNSDNRTSITEPIRESLILFIIKIASVLVITDMVYAALNFILLRAFFLNHELLFNIHDMTAYILTLFHLVKTAFQVWGISAIVFRWVGNSCHITDRHLVHHAGVLNCIEKIYDLDIVRSVSIQQSWLGRIFRYGTVNIEISASGGYTDQVTLFGVSNLQQYENMLHKHF</sequence>
<evidence type="ECO:0000256" key="2">
    <source>
        <dbReference type="SAM" id="Phobius"/>
    </source>
</evidence>
<protein>
    <recommendedName>
        <fullName evidence="3">YdbS-like PH domain-containing protein</fullName>
    </recommendedName>
</protein>
<dbReference type="AlphaFoldDB" id="A0A0G0NDC5"/>
<comment type="caution">
    <text evidence="4">The sequence shown here is derived from an EMBL/GenBank/DDBJ whole genome shotgun (WGS) entry which is preliminary data.</text>
</comment>
<dbReference type="InterPro" id="IPR005182">
    <property type="entry name" value="YdbS-like_PH"/>
</dbReference>
<keyword evidence="2" id="KW-0472">Membrane</keyword>
<feature type="transmembrane region" description="Helical" evidence="2">
    <location>
        <begin position="35"/>
        <end position="60"/>
    </location>
</feature>
<evidence type="ECO:0000313" key="4">
    <source>
        <dbReference type="EMBL" id="KKR10816.1"/>
    </source>
</evidence>
<feature type="domain" description="YdbS-like PH" evidence="3">
    <location>
        <begin position="109"/>
        <end position="166"/>
    </location>
</feature>
<name>A0A0G0NDC5_9BACT</name>
<dbReference type="STRING" id="1618550.UT39_C0014G0005"/>
<keyword evidence="2" id="KW-1133">Transmembrane helix</keyword>
<reference evidence="4 5" key="1">
    <citation type="journal article" date="2015" name="Nature">
        <title>rRNA introns, odd ribosomes, and small enigmatic genomes across a large radiation of phyla.</title>
        <authorList>
            <person name="Brown C.T."/>
            <person name="Hug L.A."/>
            <person name="Thomas B.C."/>
            <person name="Sharon I."/>
            <person name="Castelle C.J."/>
            <person name="Singh A."/>
            <person name="Wilkins M.J."/>
            <person name="Williams K.H."/>
            <person name="Banfield J.F."/>
        </authorList>
    </citation>
    <scope>NUCLEOTIDE SEQUENCE [LARGE SCALE GENOMIC DNA]</scope>
</reference>
<accession>A0A0G0NDC5</accession>
<gene>
    <name evidence="4" type="ORF">UT39_C0014G0005</name>
</gene>